<dbReference type="OrthoDB" id="1751917at2759"/>
<proteinExistence type="predicted"/>
<feature type="compositionally biased region" description="Acidic residues" evidence="1">
    <location>
        <begin position="216"/>
        <end position="234"/>
    </location>
</feature>
<evidence type="ECO:0000313" key="3">
    <source>
        <dbReference type="Proteomes" id="UP000325081"/>
    </source>
</evidence>
<feature type="region of interest" description="Disordered" evidence="1">
    <location>
        <begin position="1"/>
        <end position="24"/>
    </location>
</feature>
<feature type="compositionally biased region" description="Gly residues" evidence="1">
    <location>
        <begin position="177"/>
        <end position="197"/>
    </location>
</feature>
<comment type="caution">
    <text evidence="2">The sequence shown here is derived from an EMBL/GenBank/DDBJ whole genome shotgun (WGS) entry which is preliminary data.</text>
</comment>
<gene>
    <name evidence="2" type="ORF">STAS_02478</name>
</gene>
<dbReference type="EMBL" id="BKCP01001225">
    <property type="protein sequence ID" value="GER26803.1"/>
    <property type="molecule type" value="Genomic_DNA"/>
</dbReference>
<evidence type="ECO:0000313" key="2">
    <source>
        <dbReference type="EMBL" id="GER26803.1"/>
    </source>
</evidence>
<evidence type="ECO:0000256" key="1">
    <source>
        <dbReference type="SAM" id="MobiDB-lite"/>
    </source>
</evidence>
<protein>
    <submittedName>
        <fullName evidence="2">D111/G-patch domain-containing protein</fullName>
    </submittedName>
</protein>
<organism evidence="2 3">
    <name type="scientific">Striga asiatica</name>
    <name type="common">Asiatic witchweed</name>
    <name type="synonym">Buchnera asiatica</name>
    <dbReference type="NCBI Taxonomy" id="4170"/>
    <lineage>
        <taxon>Eukaryota</taxon>
        <taxon>Viridiplantae</taxon>
        <taxon>Streptophyta</taxon>
        <taxon>Embryophyta</taxon>
        <taxon>Tracheophyta</taxon>
        <taxon>Spermatophyta</taxon>
        <taxon>Magnoliopsida</taxon>
        <taxon>eudicotyledons</taxon>
        <taxon>Gunneridae</taxon>
        <taxon>Pentapetalae</taxon>
        <taxon>asterids</taxon>
        <taxon>lamiids</taxon>
        <taxon>Lamiales</taxon>
        <taxon>Orobanchaceae</taxon>
        <taxon>Buchnereae</taxon>
        <taxon>Striga</taxon>
    </lineage>
</organism>
<dbReference type="AlphaFoldDB" id="A0A5A7P1W1"/>
<feature type="region of interest" description="Disordered" evidence="1">
    <location>
        <begin position="177"/>
        <end position="253"/>
    </location>
</feature>
<sequence>MKSKNGGSLLDYQGNGDNGGCHYGRQRPTLNFNVTPKLPSSLKLDNIDKQVDVMEAQNRPIAGGDGDPTIGPNLQMVSEEVQDPNPTRHLHHRLNLQTRPDPEPAEPIRYARDDAFGPGGGWSDAAGEGEWLDGECGGHVAGPAGVDFSGGYEHEADLGAGVEEAEGAVVVGEGGAVGVGEGGVLGEGEPDGGVGGGEGRDLDGVDGEDGGLGLEYGEEGDEGDNDDEDEEDGGDYARGEVGPAGGRRLVDES</sequence>
<name>A0A5A7P1W1_STRAF</name>
<reference evidence="3" key="1">
    <citation type="journal article" date="2019" name="Curr. Biol.">
        <title>Genome Sequence of Striga asiatica Provides Insight into the Evolution of Plant Parasitism.</title>
        <authorList>
            <person name="Yoshida S."/>
            <person name="Kim S."/>
            <person name="Wafula E.K."/>
            <person name="Tanskanen J."/>
            <person name="Kim Y.M."/>
            <person name="Honaas L."/>
            <person name="Yang Z."/>
            <person name="Spallek T."/>
            <person name="Conn C.E."/>
            <person name="Ichihashi Y."/>
            <person name="Cheong K."/>
            <person name="Cui S."/>
            <person name="Der J.P."/>
            <person name="Gundlach H."/>
            <person name="Jiao Y."/>
            <person name="Hori C."/>
            <person name="Ishida J.K."/>
            <person name="Kasahara H."/>
            <person name="Kiba T."/>
            <person name="Kim M.S."/>
            <person name="Koo N."/>
            <person name="Laohavisit A."/>
            <person name="Lee Y.H."/>
            <person name="Lumba S."/>
            <person name="McCourt P."/>
            <person name="Mortimer J.C."/>
            <person name="Mutuku J.M."/>
            <person name="Nomura T."/>
            <person name="Sasaki-Sekimoto Y."/>
            <person name="Seto Y."/>
            <person name="Wang Y."/>
            <person name="Wakatake T."/>
            <person name="Sakakibara H."/>
            <person name="Demura T."/>
            <person name="Yamaguchi S."/>
            <person name="Yoneyama K."/>
            <person name="Manabe R.I."/>
            <person name="Nelson D.C."/>
            <person name="Schulman A.H."/>
            <person name="Timko M.P."/>
            <person name="dePamphilis C.W."/>
            <person name="Choi D."/>
            <person name="Shirasu K."/>
        </authorList>
    </citation>
    <scope>NUCLEOTIDE SEQUENCE [LARGE SCALE GENOMIC DNA]</scope>
    <source>
        <strain evidence="3">cv. UVA1</strain>
    </source>
</reference>
<keyword evidence="3" id="KW-1185">Reference proteome</keyword>
<dbReference type="Proteomes" id="UP000325081">
    <property type="component" value="Unassembled WGS sequence"/>
</dbReference>
<accession>A0A5A7P1W1</accession>